<feature type="region of interest" description="Disordered" evidence="1">
    <location>
        <begin position="16"/>
        <end position="38"/>
    </location>
</feature>
<reference evidence="2" key="1">
    <citation type="submission" date="2017-06" db="EMBL/GenBank/DDBJ databases">
        <title>Complete sequence of p727-IMP from clinical Pseudomonas aeruginosa.</title>
        <authorList>
            <person name="Yuan M."/>
            <person name="Feng J.2nd."/>
            <person name="Zhan Z.3rd."/>
            <person name="Jiang X.4th."/>
            <person name="Zhang D.5th."/>
            <person name="Chen X.6th."/>
            <person name="Zhao X."/>
            <person name="Che J."/>
            <person name="Lu J."/>
            <person name="Xu J."/>
            <person name="Li J."/>
            <person name="Zhou D."/>
        </authorList>
    </citation>
    <scope>NUCLEOTIDE SEQUENCE</scope>
    <source>
        <plasmid evidence="2">p727-IMP</plasmid>
    </source>
</reference>
<evidence type="ECO:0000313" key="2">
    <source>
        <dbReference type="EMBL" id="AVE20360.1"/>
    </source>
</evidence>
<protein>
    <submittedName>
        <fullName evidence="4">Uncharacterized protein</fullName>
    </submittedName>
</protein>
<sequence>MSQAGQALIKKLGEYDSQLDQQTNHGSTQGALLDLRVR</sequence>
<dbReference type="EMBL" id="MF344570">
    <property type="protein sequence ID" value="AVE21479.1"/>
    <property type="molecule type" value="Genomic_DNA"/>
</dbReference>
<geneLocation type="plasmid" evidence="2">
    <name>p727-IMP</name>
</geneLocation>
<keyword evidence="4" id="KW-0614">Plasmid</keyword>
<geneLocation type="plasmid" evidence="3">
    <name>pA681-IMP</name>
</geneLocation>
<evidence type="ECO:0000313" key="4">
    <source>
        <dbReference type="EMBL" id="AVE21968.1"/>
    </source>
</evidence>
<dbReference type="EMBL" id="MF344568">
    <property type="protein sequence ID" value="AVE20360.1"/>
    <property type="molecule type" value="Genomic_DNA"/>
</dbReference>
<accession>A0A2L1KI13</accession>
<proteinExistence type="predicted"/>
<dbReference type="AlphaFoldDB" id="A0A2L1KI13"/>
<dbReference type="EMBL" id="MF344571">
    <property type="protein sequence ID" value="AVE21968.1"/>
    <property type="molecule type" value="Genomic_DNA"/>
</dbReference>
<reference evidence="3" key="2">
    <citation type="submission" date="2017-06" db="EMBL/GenBank/DDBJ databases">
        <title>Complete sequence of pA681-IMP from clinical Pseudomonas aeruginosa.</title>
        <authorList>
            <person name="Yuan M."/>
            <person name="Feng J.2nd."/>
            <person name="Zhan Z.3rd."/>
            <person name="Jiang X.4th."/>
            <person name="Zhang D.5th."/>
            <person name="Chen X.6th."/>
            <person name="Zhao X."/>
            <person name="Che J."/>
            <person name="Lu J."/>
            <person name="Xu J."/>
            <person name="Li J."/>
            <person name="Zhou D."/>
        </authorList>
    </citation>
    <scope>NUCLEOTIDE SEQUENCE</scope>
    <source>
        <plasmid evidence="3">pA681-IMP</plasmid>
    </source>
</reference>
<feature type="compositionally biased region" description="Polar residues" evidence="1">
    <location>
        <begin position="18"/>
        <end position="30"/>
    </location>
</feature>
<name>A0A2L1KI13_PSEAI</name>
<evidence type="ECO:0000256" key="1">
    <source>
        <dbReference type="SAM" id="MobiDB-lite"/>
    </source>
</evidence>
<organism evidence="4">
    <name type="scientific">Pseudomonas aeruginosa</name>
    <dbReference type="NCBI Taxonomy" id="287"/>
    <lineage>
        <taxon>Bacteria</taxon>
        <taxon>Pseudomonadati</taxon>
        <taxon>Pseudomonadota</taxon>
        <taxon>Gammaproteobacteria</taxon>
        <taxon>Pseudomonadales</taxon>
        <taxon>Pseudomonadaceae</taxon>
        <taxon>Pseudomonas</taxon>
    </lineage>
</organism>
<geneLocation type="plasmid" evidence="4">
    <name>pR31014-IMP</name>
</geneLocation>
<reference evidence="4" key="3">
    <citation type="submission" date="2017-06" db="EMBL/GenBank/DDBJ databases">
        <title>Complete sequence of pR31014-IMP from clinical Pseudomonas aeruginosa.</title>
        <authorList>
            <person name="Yuan M."/>
            <person name="Feng J.2nd."/>
            <person name="Zhan Z.3rd."/>
            <person name="Jiang X.4th."/>
            <person name="Zhang D.5th."/>
            <person name="Chen X.6th."/>
            <person name="Zhao X."/>
            <person name="Che J."/>
            <person name="Lu J."/>
            <person name="Xu J."/>
            <person name="Li J."/>
            <person name="Zhou D."/>
        </authorList>
    </citation>
    <scope>NUCLEOTIDE SEQUENCE</scope>
    <source>
        <plasmid evidence="4">pR31014-IMP</plasmid>
    </source>
</reference>
<evidence type="ECO:0000313" key="3">
    <source>
        <dbReference type="EMBL" id="AVE21479.1"/>
    </source>
</evidence>